<dbReference type="InterPro" id="IPR007694">
    <property type="entry name" value="DNA_helicase_DnaB-like_C"/>
</dbReference>
<keyword evidence="4 12" id="KW-0547">Nucleotide-binding</keyword>
<dbReference type="CDD" id="cd00984">
    <property type="entry name" value="DnaB_C"/>
    <property type="match status" value="1"/>
</dbReference>
<dbReference type="Pfam" id="PF00772">
    <property type="entry name" value="DnaB"/>
    <property type="match status" value="1"/>
</dbReference>
<dbReference type="Gene3D" id="3.40.50.300">
    <property type="entry name" value="P-loop containing nucleotide triphosphate hydrolases"/>
    <property type="match status" value="1"/>
</dbReference>
<dbReference type="InterPro" id="IPR016136">
    <property type="entry name" value="DNA_helicase_N/primase_C"/>
</dbReference>
<keyword evidence="6 12" id="KW-0347">Helicase</keyword>
<comment type="function">
    <text evidence="12">The main replicative DNA helicase, it participates in initiation and elongation during chromosome replication. Travels ahead of the DNA replisome, separating dsDNA into templates for DNA synthesis. A processive ATP-dependent 5'-3' DNA helicase it has DNA-dependent ATPase activity.</text>
</comment>
<dbReference type="InterPro" id="IPR027417">
    <property type="entry name" value="P-loop_NTPase"/>
</dbReference>
<dbReference type="OrthoDB" id="9773982at2"/>
<dbReference type="GO" id="GO:0005524">
    <property type="term" value="F:ATP binding"/>
    <property type="evidence" value="ECO:0007669"/>
    <property type="project" value="UniProtKB-UniRule"/>
</dbReference>
<comment type="similarity">
    <text evidence="1 12">Belongs to the helicase family. DnaB subfamily.</text>
</comment>
<dbReference type="InterPro" id="IPR007693">
    <property type="entry name" value="DNA_helicase_DnaB-like_N"/>
</dbReference>
<dbReference type="GO" id="GO:0005829">
    <property type="term" value="C:cytosol"/>
    <property type="evidence" value="ECO:0007669"/>
    <property type="project" value="TreeGrafter"/>
</dbReference>
<dbReference type="SUPFAM" id="SSF48024">
    <property type="entry name" value="N-terminal domain of DnaB helicase"/>
    <property type="match status" value="1"/>
</dbReference>
<dbReference type="RefSeq" id="WP_100609783.1">
    <property type="nucleotide sequence ID" value="NZ_CP024962.1"/>
</dbReference>
<dbReference type="GO" id="GO:0043139">
    <property type="term" value="F:5'-3' DNA helicase activity"/>
    <property type="evidence" value="ECO:0007669"/>
    <property type="project" value="UniProtKB-EC"/>
</dbReference>
<evidence type="ECO:0000313" key="14">
    <source>
        <dbReference type="Proteomes" id="UP000232222"/>
    </source>
</evidence>
<evidence type="ECO:0000256" key="9">
    <source>
        <dbReference type="ARBA" id="ARBA00023235"/>
    </source>
</evidence>
<keyword evidence="7 12" id="KW-0067">ATP-binding</keyword>
<dbReference type="SUPFAM" id="SSF52540">
    <property type="entry name" value="P-loop containing nucleoside triphosphate hydrolases"/>
    <property type="match status" value="1"/>
</dbReference>
<keyword evidence="9" id="KW-0413">Isomerase</keyword>
<dbReference type="EMBL" id="CP024962">
    <property type="protein sequence ID" value="ATZ16704.1"/>
    <property type="molecule type" value="Genomic_DNA"/>
</dbReference>
<evidence type="ECO:0000256" key="4">
    <source>
        <dbReference type="ARBA" id="ARBA00022741"/>
    </source>
</evidence>
<dbReference type="NCBIfam" id="TIGR00665">
    <property type="entry name" value="DnaB"/>
    <property type="match status" value="1"/>
</dbReference>
<dbReference type="Pfam" id="PF03796">
    <property type="entry name" value="DnaB_C"/>
    <property type="match status" value="1"/>
</dbReference>
<dbReference type="KEGG" id="efr:EFREU_v1c06840"/>
<gene>
    <name evidence="13" type="primary">dnaC</name>
    <name evidence="13" type="ORF">EFREU_v1c06840</name>
</gene>
<keyword evidence="3 12" id="KW-0235">DNA replication</keyword>
<dbReference type="InterPro" id="IPR036185">
    <property type="entry name" value="DNA_heli_DnaB-like_N_sf"/>
</dbReference>
<dbReference type="PROSITE" id="PS51199">
    <property type="entry name" value="SF4_HELICASE"/>
    <property type="match status" value="1"/>
</dbReference>
<dbReference type="GO" id="GO:0016887">
    <property type="term" value="F:ATP hydrolysis activity"/>
    <property type="evidence" value="ECO:0007669"/>
    <property type="project" value="RHEA"/>
</dbReference>
<keyword evidence="5 12" id="KW-0378">Hydrolase</keyword>
<organism evidence="13 14">
    <name type="scientific">Entomoplasma freundtii</name>
    <dbReference type="NCBI Taxonomy" id="74700"/>
    <lineage>
        <taxon>Bacteria</taxon>
        <taxon>Bacillati</taxon>
        <taxon>Mycoplasmatota</taxon>
        <taxon>Mollicutes</taxon>
        <taxon>Entomoplasmatales</taxon>
        <taxon>Entomoplasmataceae</taxon>
        <taxon>Entomoplasma</taxon>
    </lineage>
</organism>
<name>A0A2K8NSH4_9MOLU</name>
<dbReference type="GO" id="GO:1990077">
    <property type="term" value="C:primosome complex"/>
    <property type="evidence" value="ECO:0007669"/>
    <property type="project" value="UniProtKB-UniRule"/>
</dbReference>
<evidence type="ECO:0000256" key="1">
    <source>
        <dbReference type="ARBA" id="ARBA00008428"/>
    </source>
</evidence>
<proteinExistence type="inferred from homology"/>
<dbReference type="EC" id="5.6.2.3" evidence="11 12"/>
<keyword evidence="14" id="KW-1185">Reference proteome</keyword>
<evidence type="ECO:0000256" key="3">
    <source>
        <dbReference type="ARBA" id="ARBA00022705"/>
    </source>
</evidence>
<evidence type="ECO:0000313" key="13">
    <source>
        <dbReference type="EMBL" id="ATZ16704.1"/>
    </source>
</evidence>
<reference evidence="13 14" key="1">
    <citation type="submission" date="2017-11" db="EMBL/GenBank/DDBJ databases">
        <title>Genome sequence of Entomoplasma freundtii BARC 318 (ATCC 51999).</title>
        <authorList>
            <person name="Lo W.-S."/>
            <person name="Gasparich G.E."/>
            <person name="Kuo C.-H."/>
        </authorList>
    </citation>
    <scope>NUCLEOTIDE SEQUENCE [LARGE SCALE GENOMIC DNA]</scope>
    <source>
        <strain evidence="13 14">BARC 318</strain>
    </source>
</reference>
<dbReference type="Gene3D" id="1.10.860.10">
    <property type="entry name" value="DNAb Helicase, Chain A"/>
    <property type="match status" value="1"/>
</dbReference>
<evidence type="ECO:0000256" key="5">
    <source>
        <dbReference type="ARBA" id="ARBA00022801"/>
    </source>
</evidence>
<evidence type="ECO:0000256" key="8">
    <source>
        <dbReference type="ARBA" id="ARBA00023125"/>
    </source>
</evidence>
<sequence>MANGNLAGVSNWNNDQAILVEAEQKLLGIALHSPNALPEILSALSQDDFFLGTHKLIFGAICNLNQTGKAVISTTVIDALENEQKLKAAGGVETVTALSETYYGDEALETLIDIVFQKAMGRKFDQTLKEISQLRQSNNDLATVLNTAQNELLKIDLDYKQDEVQSIGTTIKSLVTKLQQLERNPHATTGVPSGFNRLDKITSGFQKGDLVILAARPSMGKTAFALNLAFNAANYKNSSQQPHNSIAIFSIEMPKEQLTQRLVAMMTQIDAVKLRTGQNLTTDDWRKIRKAEDQLQDTKIFIDDTPGLTVQQLQARLHKLKRDSKINFCIVDYLQLISTPGSSGENRQNEIANISRQLKRIARDLEVPIICLSQLSRSVEKREDRRPMMSDLRDSGAIEQDADLIMFLYRESYYERKDKLGNQNLEPNPVQETELIISKHRNGSTGTVKLSFNLEYGKFLDLAN</sequence>
<dbReference type="Proteomes" id="UP000232222">
    <property type="component" value="Chromosome"/>
</dbReference>
<evidence type="ECO:0000256" key="6">
    <source>
        <dbReference type="ARBA" id="ARBA00022806"/>
    </source>
</evidence>
<evidence type="ECO:0000256" key="10">
    <source>
        <dbReference type="ARBA" id="ARBA00048954"/>
    </source>
</evidence>
<accession>A0A2K8NSH4</accession>
<dbReference type="PANTHER" id="PTHR30153">
    <property type="entry name" value="REPLICATIVE DNA HELICASE DNAB"/>
    <property type="match status" value="1"/>
</dbReference>
<evidence type="ECO:0000256" key="7">
    <source>
        <dbReference type="ARBA" id="ARBA00022840"/>
    </source>
</evidence>
<dbReference type="AlphaFoldDB" id="A0A2K8NSH4"/>
<dbReference type="InterPro" id="IPR007692">
    <property type="entry name" value="DNA_helicase_DnaB"/>
</dbReference>
<comment type="catalytic activity">
    <reaction evidence="10 12">
        <text>ATP + H2O = ADP + phosphate + H(+)</text>
        <dbReference type="Rhea" id="RHEA:13065"/>
        <dbReference type="ChEBI" id="CHEBI:15377"/>
        <dbReference type="ChEBI" id="CHEBI:15378"/>
        <dbReference type="ChEBI" id="CHEBI:30616"/>
        <dbReference type="ChEBI" id="CHEBI:43474"/>
        <dbReference type="ChEBI" id="CHEBI:456216"/>
        <dbReference type="EC" id="5.6.2.3"/>
    </reaction>
</comment>
<evidence type="ECO:0000256" key="12">
    <source>
        <dbReference type="RuleBase" id="RU362085"/>
    </source>
</evidence>
<dbReference type="GO" id="GO:0003677">
    <property type="term" value="F:DNA binding"/>
    <property type="evidence" value="ECO:0007669"/>
    <property type="project" value="UniProtKB-UniRule"/>
</dbReference>
<dbReference type="PANTHER" id="PTHR30153:SF2">
    <property type="entry name" value="REPLICATIVE DNA HELICASE"/>
    <property type="match status" value="1"/>
</dbReference>
<evidence type="ECO:0000256" key="2">
    <source>
        <dbReference type="ARBA" id="ARBA00022515"/>
    </source>
</evidence>
<protein>
    <recommendedName>
        <fullName evidence="11 12">Replicative DNA helicase</fullName>
        <ecNumber evidence="11 12">5.6.2.3</ecNumber>
    </recommendedName>
</protein>
<keyword evidence="2 12" id="KW-0639">Primosome</keyword>
<dbReference type="GO" id="GO:0006269">
    <property type="term" value="P:DNA replication, synthesis of primer"/>
    <property type="evidence" value="ECO:0007669"/>
    <property type="project" value="UniProtKB-UniRule"/>
</dbReference>
<keyword evidence="8 12" id="KW-0238">DNA-binding</keyword>
<evidence type="ECO:0000256" key="11">
    <source>
        <dbReference type="NCBIfam" id="TIGR00665"/>
    </source>
</evidence>